<dbReference type="GO" id="GO:0016491">
    <property type="term" value="F:oxidoreductase activity"/>
    <property type="evidence" value="ECO:0007669"/>
    <property type="project" value="UniProtKB-KW"/>
</dbReference>
<feature type="transmembrane region" description="Helical" evidence="12">
    <location>
        <begin position="130"/>
        <end position="149"/>
    </location>
</feature>
<dbReference type="EMBL" id="UINC01020783">
    <property type="protein sequence ID" value="SVA86927.1"/>
    <property type="molecule type" value="Genomic_DNA"/>
</dbReference>
<evidence type="ECO:0000256" key="3">
    <source>
        <dbReference type="ARBA" id="ARBA00022692"/>
    </source>
</evidence>
<gene>
    <name evidence="13" type="ORF">METZ01_LOCUS139781</name>
</gene>
<evidence type="ECO:0000256" key="2">
    <source>
        <dbReference type="ARBA" id="ARBA00022475"/>
    </source>
</evidence>
<keyword evidence="2" id="KW-1003">Cell membrane</keyword>
<feature type="transmembrane region" description="Helical" evidence="12">
    <location>
        <begin position="236"/>
        <end position="255"/>
    </location>
</feature>
<comment type="subcellular location">
    <subcellularLocation>
        <location evidence="1">Membrane</location>
        <topology evidence="1">Multi-pass membrane protein</topology>
    </subcellularLocation>
</comment>
<evidence type="ECO:0000256" key="8">
    <source>
        <dbReference type="ARBA" id="ARBA00023133"/>
    </source>
</evidence>
<feature type="non-terminal residue" evidence="13">
    <location>
        <position position="1"/>
    </location>
</feature>
<dbReference type="InterPro" id="IPR050450">
    <property type="entry name" value="COX15/CtaA_HemeA_synthase"/>
</dbReference>
<evidence type="ECO:0000256" key="6">
    <source>
        <dbReference type="ARBA" id="ARBA00023002"/>
    </source>
</evidence>
<feature type="transmembrane region" description="Helical" evidence="12">
    <location>
        <begin position="194"/>
        <end position="216"/>
    </location>
</feature>
<evidence type="ECO:0000313" key="13">
    <source>
        <dbReference type="EMBL" id="SVA86927.1"/>
    </source>
</evidence>
<comment type="pathway">
    <text evidence="11">Porphyrin-containing compound metabolism.</text>
</comment>
<evidence type="ECO:0000256" key="11">
    <source>
        <dbReference type="ARBA" id="ARBA00023444"/>
    </source>
</evidence>
<dbReference type="PANTHER" id="PTHR35457">
    <property type="entry name" value="HEME A SYNTHASE"/>
    <property type="match status" value="1"/>
</dbReference>
<feature type="transmembrane region" description="Helical" evidence="12">
    <location>
        <begin position="261"/>
        <end position="284"/>
    </location>
</feature>
<evidence type="ECO:0000256" key="7">
    <source>
        <dbReference type="ARBA" id="ARBA00023004"/>
    </source>
</evidence>
<evidence type="ECO:0000256" key="5">
    <source>
        <dbReference type="ARBA" id="ARBA00022989"/>
    </source>
</evidence>
<protein>
    <recommendedName>
        <fullName evidence="14">Cytochrome oxidase assembly protein</fullName>
    </recommendedName>
</protein>
<evidence type="ECO:0000256" key="10">
    <source>
        <dbReference type="ARBA" id="ARBA00023157"/>
    </source>
</evidence>
<name>A0A381ZDT1_9ZZZZ</name>
<evidence type="ECO:0008006" key="14">
    <source>
        <dbReference type="Google" id="ProtNLM"/>
    </source>
</evidence>
<dbReference type="AlphaFoldDB" id="A0A381ZDT1"/>
<keyword evidence="4" id="KW-0479">Metal-binding</keyword>
<keyword evidence="5 12" id="KW-1133">Transmembrane helix</keyword>
<dbReference type="GO" id="GO:0006784">
    <property type="term" value="P:heme A biosynthetic process"/>
    <property type="evidence" value="ECO:0007669"/>
    <property type="project" value="InterPro"/>
</dbReference>
<evidence type="ECO:0000256" key="4">
    <source>
        <dbReference type="ARBA" id="ARBA00022723"/>
    </source>
</evidence>
<dbReference type="GO" id="GO:0046872">
    <property type="term" value="F:metal ion binding"/>
    <property type="evidence" value="ECO:0007669"/>
    <property type="project" value="UniProtKB-KW"/>
</dbReference>
<sequence>EVGLSVPDWPTTYGYQMFEFPWADMVGGIFYEHGHRMLATLVGALTLILGIWLVHKESRKSVKLLGVTALVLVVVQGLLGGLTVLYFLPTFISLLHGVIAQTFFLVVILIAYTLSKEFCERNHVKDKNSSLVMVFLIAVYMQLIFGAWMRHTDSGLAIYDFPTMAGSWFPVFNESMLSTINSWRFDMDLSNVSLFQVLIHFIHRIGAFFILFFMIFIHFKMNKKSHHYSNTVKINLYAMEIIVGVQILLGAITIWTAKSPFITSFHVMNGAIALGICFMLLLRLSDLSFLKEK</sequence>
<keyword evidence="3 12" id="KW-0812">Transmembrane</keyword>
<keyword evidence="10" id="KW-1015">Disulfide bond</keyword>
<keyword evidence="7" id="KW-0408">Iron</keyword>
<feature type="transmembrane region" description="Helical" evidence="12">
    <location>
        <begin position="94"/>
        <end position="114"/>
    </location>
</feature>
<organism evidence="13">
    <name type="scientific">marine metagenome</name>
    <dbReference type="NCBI Taxonomy" id="408172"/>
    <lineage>
        <taxon>unclassified sequences</taxon>
        <taxon>metagenomes</taxon>
        <taxon>ecological metagenomes</taxon>
    </lineage>
</organism>
<reference evidence="13" key="1">
    <citation type="submission" date="2018-05" db="EMBL/GenBank/DDBJ databases">
        <authorList>
            <person name="Lanie J.A."/>
            <person name="Ng W.-L."/>
            <person name="Kazmierczak K.M."/>
            <person name="Andrzejewski T.M."/>
            <person name="Davidsen T.M."/>
            <person name="Wayne K.J."/>
            <person name="Tettelin H."/>
            <person name="Glass J.I."/>
            <person name="Rusch D."/>
            <person name="Podicherti R."/>
            <person name="Tsui H.-C.T."/>
            <person name="Winkler M.E."/>
        </authorList>
    </citation>
    <scope>NUCLEOTIDE SEQUENCE</scope>
</reference>
<proteinExistence type="predicted"/>
<dbReference type="PANTHER" id="PTHR35457:SF1">
    <property type="entry name" value="HEME A SYNTHASE"/>
    <property type="match status" value="1"/>
</dbReference>
<evidence type="ECO:0000256" key="1">
    <source>
        <dbReference type="ARBA" id="ARBA00004141"/>
    </source>
</evidence>
<keyword evidence="9 12" id="KW-0472">Membrane</keyword>
<dbReference type="InterPro" id="IPR003780">
    <property type="entry name" value="COX15/CtaA_fam"/>
</dbReference>
<feature type="transmembrane region" description="Helical" evidence="12">
    <location>
        <begin position="67"/>
        <end position="88"/>
    </location>
</feature>
<dbReference type="Pfam" id="PF02628">
    <property type="entry name" value="COX15-CtaA"/>
    <property type="match status" value="1"/>
</dbReference>
<dbReference type="GO" id="GO:0016020">
    <property type="term" value="C:membrane"/>
    <property type="evidence" value="ECO:0007669"/>
    <property type="project" value="UniProtKB-SubCell"/>
</dbReference>
<evidence type="ECO:0000256" key="9">
    <source>
        <dbReference type="ARBA" id="ARBA00023136"/>
    </source>
</evidence>
<feature type="transmembrane region" description="Helical" evidence="12">
    <location>
        <begin position="37"/>
        <end position="55"/>
    </location>
</feature>
<evidence type="ECO:0000256" key="12">
    <source>
        <dbReference type="SAM" id="Phobius"/>
    </source>
</evidence>
<accession>A0A381ZDT1</accession>
<keyword evidence="8" id="KW-0350">Heme biosynthesis</keyword>
<keyword evidence="6" id="KW-0560">Oxidoreductase</keyword>